<feature type="domain" description="PPIase FKBP-type" evidence="5">
    <location>
        <begin position="45"/>
        <end position="136"/>
    </location>
</feature>
<keyword evidence="2" id="KW-0802">TPR repeat</keyword>
<name>A0ABQ8Y7D1_9EUKA</name>
<accession>A0ABQ8Y7D1</accession>
<dbReference type="InterPro" id="IPR001179">
    <property type="entry name" value="PPIase_FKBP_dom"/>
</dbReference>
<dbReference type="PANTHER" id="PTHR46674">
    <property type="entry name" value="INACTIVE PEPTIDYL-PROLYL CIS-TRANS ISOMERASE FKBP6"/>
    <property type="match status" value="1"/>
</dbReference>
<protein>
    <recommendedName>
        <fullName evidence="3">peptidylprolyl isomerase</fullName>
        <ecNumber evidence="3">5.2.1.8</ecNumber>
    </recommendedName>
</protein>
<feature type="compositionally biased region" description="Basic and acidic residues" evidence="4">
    <location>
        <begin position="229"/>
        <end position="274"/>
    </location>
</feature>
<dbReference type="EMBL" id="JAOAOG010000213">
    <property type="protein sequence ID" value="KAJ6240062.1"/>
    <property type="molecule type" value="Genomic_DNA"/>
</dbReference>
<dbReference type="PROSITE" id="PS50059">
    <property type="entry name" value="FKBP_PPIASE"/>
    <property type="match status" value="1"/>
</dbReference>
<evidence type="ECO:0000259" key="5">
    <source>
        <dbReference type="PROSITE" id="PS50059"/>
    </source>
</evidence>
<gene>
    <name evidence="6" type="ORF">M0813_24402</name>
</gene>
<dbReference type="InterPro" id="IPR011990">
    <property type="entry name" value="TPR-like_helical_dom_sf"/>
</dbReference>
<dbReference type="EC" id="5.2.1.8" evidence="3"/>
<keyword evidence="1" id="KW-0677">Repeat</keyword>
<evidence type="ECO:0000313" key="6">
    <source>
        <dbReference type="EMBL" id="KAJ6240062.1"/>
    </source>
</evidence>
<dbReference type="GO" id="GO:0016853">
    <property type="term" value="F:isomerase activity"/>
    <property type="evidence" value="ECO:0007669"/>
    <property type="project" value="UniProtKB-KW"/>
</dbReference>
<evidence type="ECO:0000256" key="2">
    <source>
        <dbReference type="ARBA" id="ARBA00022803"/>
    </source>
</evidence>
<feature type="compositionally biased region" description="Acidic residues" evidence="4">
    <location>
        <begin position="214"/>
        <end position="228"/>
    </location>
</feature>
<reference evidence="6" key="1">
    <citation type="submission" date="2022-08" db="EMBL/GenBank/DDBJ databases">
        <title>Novel sulfate-reducing endosymbionts in the free-living metamonad Anaeramoeba.</title>
        <authorList>
            <person name="Jerlstrom-Hultqvist J."/>
            <person name="Cepicka I."/>
            <person name="Gallot-Lavallee L."/>
            <person name="Salas-Leiva D."/>
            <person name="Curtis B.A."/>
            <person name="Zahonova K."/>
            <person name="Pipaliya S."/>
            <person name="Dacks J."/>
            <person name="Roger A.J."/>
        </authorList>
    </citation>
    <scope>NUCLEOTIDE SEQUENCE</scope>
    <source>
        <strain evidence="6">Schooner1</strain>
    </source>
</reference>
<evidence type="ECO:0000256" key="4">
    <source>
        <dbReference type="SAM" id="MobiDB-lite"/>
    </source>
</evidence>
<organism evidence="6 7">
    <name type="scientific">Anaeramoeba flamelloides</name>
    <dbReference type="NCBI Taxonomy" id="1746091"/>
    <lineage>
        <taxon>Eukaryota</taxon>
        <taxon>Metamonada</taxon>
        <taxon>Anaeramoebidae</taxon>
        <taxon>Anaeramoeba</taxon>
    </lineage>
</organism>
<feature type="compositionally biased region" description="Basic residues" evidence="4">
    <location>
        <begin position="275"/>
        <end position="286"/>
    </location>
</feature>
<dbReference type="InterPro" id="IPR046357">
    <property type="entry name" value="PPIase_dom_sf"/>
</dbReference>
<evidence type="ECO:0000256" key="1">
    <source>
        <dbReference type="ARBA" id="ARBA00022737"/>
    </source>
</evidence>
<keyword evidence="3" id="KW-0697">Rotamase</keyword>
<comment type="catalytic activity">
    <reaction evidence="3">
        <text>[protein]-peptidylproline (omega=180) = [protein]-peptidylproline (omega=0)</text>
        <dbReference type="Rhea" id="RHEA:16237"/>
        <dbReference type="Rhea" id="RHEA-COMP:10747"/>
        <dbReference type="Rhea" id="RHEA-COMP:10748"/>
        <dbReference type="ChEBI" id="CHEBI:83833"/>
        <dbReference type="ChEBI" id="CHEBI:83834"/>
        <dbReference type="EC" id="5.2.1.8"/>
    </reaction>
</comment>
<evidence type="ECO:0000256" key="3">
    <source>
        <dbReference type="PROSITE-ProRule" id="PRU00277"/>
    </source>
</evidence>
<dbReference type="SUPFAM" id="SSF54534">
    <property type="entry name" value="FKBP-like"/>
    <property type="match status" value="1"/>
</dbReference>
<comment type="caution">
    <text evidence="6">The sequence shown here is derived from an EMBL/GenBank/DDBJ whole genome shotgun (WGS) entry which is preliminary data.</text>
</comment>
<dbReference type="Proteomes" id="UP001150062">
    <property type="component" value="Unassembled WGS sequence"/>
</dbReference>
<dbReference type="Pfam" id="PF00254">
    <property type="entry name" value="FKBP_C"/>
    <property type="match status" value="1"/>
</dbReference>
<keyword evidence="7" id="KW-1185">Reference proteome</keyword>
<feature type="region of interest" description="Disordered" evidence="4">
    <location>
        <begin position="205"/>
        <end position="287"/>
    </location>
</feature>
<dbReference type="Gene3D" id="1.25.40.10">
    <property type="entry name" value="Tetratricopeptide repeat domain"/>
    <property type="match status" value="1"/>
</dbReference>
<dbReference type="InterPro" id="IPR042282">
    <property type="entry name" value="FKBP6/shu"/>
</dbReference>
<proteinExistence type="predicted"/>
<dbReference type="PANTHER" id="PTHR46674:SF1">
    <property type="entry name" value="INACTIVE PEPTIDYL-PROLYL CIS-TRANS ISOMERASE FKBP6"/>
    <property type="match status" value="1"/>
</dbReference>
<dbReference type="Gene3D" id="3.10.50.40">
    <property type="match status" value="1"/>
</dbReference>
<dbReference type="SUPFAM" id="SSF48452">
    <property type="entry name" value="TPR-like"/>
    <property type="match status" value="1"/>
</dbReference>
<sequence>MFENWQSQIAELGTLSKKVNITKDGGIKKTIFQEGTGPKIIAPPTCKIEFHYEMRFTTGFVFDSTWNIKQPKVIRIGSQNQAELIPGLSLGIATMRDGEIAEFEFLPKYAFGEFGCYGRIPPNSTVRVVINVLSFDFRPFYSQKEIVTLDYESKLKKAKEFQYYAKNKFQLKQYRVARSMFNKALSYLKADEIEISNERLIEIQQMTEPKEEEKLEDQDEKENEENEVKDEKKEEKEKEEGKEKEEEKEVEKEKEKEEEKEKENEEEKEKEEEKKKRKGKRKRKKQEKALEQYQKKKKVWIDFLVELQFQVISCLDSVPHSAKGLKRIVSLCTEILNLFPNNVNALKQRGKTRMEINQLKEAQEDLSKAWRLSNGDESIKIIWEELRILIKREIRKFNDQKKIIKAVKNSKSKIVKKDEESDFYVGEYEF</sequence>
<keyword evidence="3 6" id="KW-0413">Isomerase</keyword>
<evidence type="ECO:0000313" key="7">
    <source>
        <dbReference type="Proteomes" id="UP001150062"/>
    </source>
</evidence>